<dbReference type="RefSeq" id="WP_014173382.1">
    <property type="nucleotide sequence ID" value="NC_016582.1"/>
</dbReference>
<keyword evidence="3" id="KW-1185">Reference proteome</keyword>
<name>D7C481_STRBB</name>
<protein>
    <recommendedName>
        <fullName evidence="1">PucR C-terminal helix-turn-helix domain-containing protein</fullName>
    </recommendedName>
</protein>
<evidence type="ECO:0000313" key="3">
    <source>
        <dbReference type="Proteomes" id="UP000000377"/>
    </source>
</evidence>
<evidence type="ECO:0000313" key="2">
    <source>
        <dbReference type="EMBL" id="ADI03903.1"/>
    </source>
</evidence>
<dbReference type="KEGG" id="sbh:SBI_00782"/>
<accession>D7C481</accession>
<dbReference type="InterPro" id="IPR025736">
    <property type="entry name" value="PucR_C-HTH_dom"/>
</dbReference>
<dbReference type="PATRIC" id="fig|749414.3.peg.798"/>
<dbReference type="Gene3D" id="1.10.10.2840">
    <property type="entry name" value="PucR C-terminal helix-turn-helix domain"/>
    <property type="match status" value="1"/>
</dbReference>
<feature type="domain" description="PucR C-terminal helix-turn-helix" evidence="1">
    <location>
        <begin position="314"/>
        <end position="370"/>
    </location>
</feature>
<evidence type="ECO:0000259" key="1">
    <source>
        <dbReference type="Pfam" id="PF13556"/>
    </source>
</evidence>
<dbReference type="Proteomes" id="UP000000377">
    <property type="component" value="Chromosome"/>
</dbReference>
<gene>
    <name evidence="2" type="ordered locus">SBI_00782</name>
</gene>
<dbReference type="STRING" id="749414.SBI_00782"/>
<dbReference type="InterPro" id="IPR051448">
    <property type="entry name" value="CdaR-like_regulators"/>
</dbReference>
<dbReference type="eggNOG" id="COG2508">
    <property type="taxonomic scope" value="Bacteria"/>
</dbReference>
<organism evidence="2 3">
    <name type="scientific">Streptomyces bingchenggensis (strain BCW-1)</name>
    <dbReference type="NCBI Taxonomy" id="749414"/>
    <lineage>
        <taxon>Bacteria</taxon>
        <taxon>Bacillati</taxon>
        <taxon>Actinomycetota</taxon>
        <taxon>Actinomycetes</taxon>
        <taxon>Kitasatosporales</taxon>
        <taxon>Streptomycetaceae</taxon>
        <taxon>Streptomyces</taxon>
    </lineage>
</organism>
<dbReference type="PANTHER" id="PTHR33744:SF7">
    <property type="entry name" value="PUCR FAMILY TRANSCRIPTIONAL REGULATOR"/>
    <property type="match status" value="1"/>
</dbReference>
<dbReference type="AlphaFoldDB" id="D7C481"/>
<proteinExistence type="predicted"/>
<sequence length="396" mass="42183">MSAILTVGALEISRHPSRILPRSRTDRRYRLAMEALAVRLSGLDSYVDGAIRIVAFYDTLMRRRVDLPALARASAGLAECVAGMRLHGTGRAIRVSPEGTEASNPPSPASTTAPITLDEEEIGTVWLERPGPPDPLDEVLLDRLAIATAAAVERYGPARTTMADPALVELVISSDSDEAARARALRLLGFAADLPVRVVAVRAQLPLDQIGGLICPARPVKAAPLADVGVILATTVDRARFPAGVRAGIGAADSPDQSWQEARTALRFTNPREPVIRYTDLGAVALLAEIPQDALRNNADVAGIARIAGSPEDLETLDAYCVTGSLRRAADLLHLHHSSVARRIEQLGKTLDIELTEPTGLTRARLALTAWRLLDHGDRSAPSSGRAGVNQGYGTS</sequence>
<dbReference type="HOGENOM" id="CLU_068869_0_0_11"/>
<reference evidence="2 3" key="1">
    <citation type="journal article" date="2010" name="J. Bacteriol.">
        <title>Genome sequence of the milbemycin-producing bacterium Streptomyces bingchenggensis.</title>
        <authorList>
            <person name="Wang X.J."/>
            <person name="Yan Y.J."/>
            <person name="Zhang B."/>
            <person name="An J."/>
            <person name="Wang J.J."/>
            <person name="Tian J."/>
            <person name="Jiang L."/>
            <person name="Chen Y.H."/>
            <person name="Huang S.X."/>
            <person name="Yin M."/>
            <person name="Zhang J."/>
            <person name="Gao A.L."/>
            <person name="Liu C.X."/>
            <person name="Zhu Z.X."/>
            <person name="Xiang W.S."/>
        </authorList>
    </citation>
    <scope>NUCLEOTIDE SEQUENCE [LARGE SCALE GENOMIC DNA]</scope>
    <source>
        <strain evidence="2 3">BCW-1</strain>
    </source>
</reference>
<dbReference type="Pfam" id="PF13556">
    <property type="entry name" value="HTH_30"/>
    <property type="match status" value="1"/>
</dbReference>
<dbReference type="InterPro" id="IPR042070">
    <property type="entry name" value="PucR_C-HTH_sf"/>
</dbReference>
<dbReference type="EMBL" id="CP002047">
    <property type="protein sequence ID" value="ADI03903.1"/>
    <property type="molecule type" value="Genomic_DNA"/>
</dbReference>
<dbReference type="PANTHER" id="PTHR33744">
    <property type="entry name" value="CARBOHYDRATE DIACID REGULATOR"/>
    <property type="match status" value="1"/>
</dbReference>